<dbReference type="STRING" id="1109443.G4TF07"/>
<feature type="transmembrane region" description="Helical" evidence="6">
    <location>
        <begin position="191"/>
        <end position="215"/>
    </location>
</feature>
<dbReference type="InParanoid" id="G4TF07"/>
<dbReference type="AlphaFoldDB" id="G4TF07"/>
<comment type="similarity">
    <text evidence="2">Belongs to the TMEM19 family.</text>
</comment>
<dbReference type="PANTHER" id="PTHR13353:SF5">
    <property type="entry name" value="TRANSMEMBRANE PROTEIN 19"/>
    <property type="match status" value="1"/>
</dbReference>
<gene>
    <name evidence="7" type="ORF">PIIN_03834</name>
</gene>
<dbReference type="PANTHER" id="PTHR13353">
    <property type="entry name" value="TRANSMEMBRANE PROTEIN 19"/>
    <property type="match status" value="1"/>
</dbReference>
<dbReference type="Pfam" id="PF01940">
    <property type="entry name" value="DUF92"/>
    <property type="match status" value="1"/>
</dbReference>
<evidence type="ECO:0000256" key="1">
    <source>
        <dbReference type="ARBA" id="ARBA00004141"/>
    </source>
</evidence>
<evidence type="ECO:0000256" key="5">
    <source>
        <dbReference type="ARBA" id="ARBA00023136"/>
    </source>
</evidence>
<evidence type="ECO:0008006" key="9">
    <source>
        <dbReference type="Google" id="ProtNLM"/>
    </source>
</evidence>
<feature type="transmembrane region" description="Helical" evidence="6">
    <location>
        <begin position="35"/>
        <end position="61"/>
    </location>
</feature>
<dbReference type="GO" id="GO:0016020">
    <property type="term" value="C:membrane"/>
    <property type="evidence" value="ECO:0007669"/>
    <property type="project" value="UniProtKB-SubCell"/>
</dbReference>
<dbReference type="HOGENOM" id="CLU_036918_3_0_1"/>
<protein>
    <recommendedName>
        <fullName evidence="9">Transmembrane protein 19</fullName>
    </recommendedName>
</protein>
<organism evidence="7 8">
    <name type="scientific">Serendipita indica (strain DSM 11827)</name>
    <name type="common">Root endophyte fungus</name>
    <name type="synonym">Piriformospora indica</name>
    <dbReference type="NCBI Taxonomy" id="1109443"/>
    <lineage>
        <taxon>Eukaryota</taxon>
        <taxon>Fungi</taxon>
        <taxon>Dikarya</taxon>
        <taxon>Basidiomycota</taxon>
        <taxon>Agaricomycotina</taxon>
        <taxon>Agaricomycetes</taxon>
        <taxon>Sebacinales</taxon>
        <taxon>Serendipitaceae</taxon>
        <taxon>Serendipita</taxon>
    </lineage>
</organism>
<keyword evidence="8" id="KW-1185">Reference proteome</keyword>
<evidence type="ECO:0000256" key="3">
    <source>
        <dbReference type="ARBA" id="ARBA00022692"/>
    </source>
</evidence>
<evidence type="ECO:0000313" key="8">
    <source>
        <dbReference type="Proteomes" id="UP000007148"/>
    </source>
</evidence>
<dbReference type="Proteomes" id="UP000007148">
    <property type="component" value="Unassembled WGS sequence"/>
</dbReference>
<keyword evidence="3 6" id="KW-0812">Transmembrane</keyword>
<comment type="subcellular location">
    <subcellularLocation>
        <location evidence="1">Membrane</location>
        <topology evidence="1">Multi-pass membrane protein</topology>
    </subcellularLocation>
</comment>
<proteinExistence type="inferred from homology"/>
<comment type="caution">
    <text evidence="7">The sequence shown here is derived from an EMBL/GenBank/DDBJ whole genome shotgun (WGS) entry which is preliminary data.</text>
</comment>
<dbReference type="InterPro" id="IPR002794">
    <property type="entry name" value="DUF92_TMEM19"/>
</dbReference>
<keyword evidence="5 6" id="KW-0472">Membrane</keyword>
<reference evidence="7 8" key="1">
    <citation type="journal article" date="2011" name="PLoS Pathog.">
        <title>Endophytic Life Strategies Decoded by Genome and Transcriptome Analyses of the Mutualistic Root Symbiont Piriformospora indica.</title>
        <authorList>
            <person name="Zuccaro A."/>
            <person name="Lahrmann U."/>
            <person name="Guldener U."/>
            <person name="Langen G."/>
            <person name="Pfiffi S."/>
            <person name="Biedenkopf D."/>
            <person name="Wong P."/>
            <person name="Samans B."/>
            <person name="Grimm C."/>
            <person name="Basiewicz M."/>
            <person name="Murat C."/>
            <person name="Martin F."/>
            <person name="Kogel K.H."/>
        </authorList>
    </citation>
    <scope>NUCLEOTIDE SEQUENCE [LARGE SCALE GENOMIC DNA]</scope>
    <source>
        <strain evidence="7 8">DSM 11827</strain>
    </source>
</reference>
<feature type="transmembrane region" description="Helical" evidence="6">
    <location>
        <begin position="227"/>
        <end position="247"/>
    </location>
</feature>
<evidence type="ECO:0000256" key="6">
    <source>
        <dbReference type="SAM" id="Phobius"/>
    </source>
</evidence>
<dbReference type="OrthoDB" id="30881at2759"/>
<dbReference type="OMA" id="MSSFACC"/>
<evidence type="ECO:0000256" key="2">
    <source>
        <dbReference type="ARBA" id="ARBA00009012"/>
    </source>
</evidence>
<keyword evidence="4 6" id="KW-1133">Transmembrane helix</keyword>
<accession>G4TF07</accession>
<sequence length="310" mass="32474">MDSLQELPVFSLLISAIVTWKGLKDGKLSFDGAVAAFFVGFAMLSTPLHVFGITLLVLYFVGSRATRVGKAHKVKMEEGAKVGLGARDAVQACLATPPAFIACLLWRARFTDSRLSAFIGVQQSKPYNSNTTCAIDPTYGDRVSYALVLAALGQFGCSLGDTLASELGILSKSKPILVTTLKKVPPGTNGAMSVLGTAVSVGGGGLIGLTMSLVLLVDNPACRDLGYIPFLKLCLLGIFAGGFGSLLDSFLGATVQQTLYSTKTERILTEDGETKPGSSVKVISGRNLLSNNQVNLVSAIVTTLVVAYIG</sequence>
<name>G4TF07_SERID</name>
<evidence type="ECO:0000256" key="4">
    <source>
        <dbReference type="ARBA" id="ARBA00022989"/>
    </source>
</evidence>
<dbReference type="eggNOG" id="KOG4491">
    <property type="taxonomic scope" value="Eukaryota"/>
</dbReference>
<evidence type="ECO:0000313" key="7">
    <source>
        <dbReference type="EMBL" id="CCA69894.1"/>
    </source>
</evidence>
<dbReference type="EMBL" id="CAFZ01000066">
    <property type="protein sequence ID" value="CCA69894.1"/>
    <property type="molecule type" value="Genomic_DNA"/>
</dbReference>